<protein>
    <submittedName>
        <fullName evidence="2">Uncharacterized protein</fullName>
    </submittedName>
</protein>
<evidence type="ECO:0000256" key="1">
    <source>
        <dbReference type="SAM" id="MobiDB-lite"/>
    </source>
</evidence>
<proteinExistence type="predicted"/>
<dbReference type="AlphaFoldDB" id="A0A6J4LBE2"/>
<accession>A0A6J4LBE2</accession>
<feature type="non-terminal residue" evidence="2">
    <location>
        <position position="1"/>
    </location>
</feature>
<sequence length="55" mass="5947">CRSWPRCATATSRGSRRSAGSSSTRSTSTRRRARSTSAPRTPARPPPAWSWCAAP</sequence>
<feature type="non-terminal residue" evidence="2">
    <location>
        <position position="55"/>
    </location>
</feature>
<name>A0A6J4LBE2_9BACT</name>
<organism evidence="2">
    <name type="scientific">uncultured Gemmatimonadaceae bacterium</name>
    <dbReference type="NCBI Taxonomy" id="246130"/>
    <lineage>
        <taxon>Bacteria</taxon>
        <taxon>Pseudomonadati</taxon>
        <taxon>Gemmatimonadota</taxon>
        <taxon>Gemmatimonadia</taxon>
        <taxon>Gemmatimonadales</taxon>
        <taxon>Gemmatimonadaceae</taxon>
        <taxon>environmental samples</taxon>
    </lineage>
</organism>
<feature type="compositionally biased region" description="Low complexity" evidence="1">
    <location>
        <begin position="8"/>
        <end position="27"/>
    </location>
</feature>
<feature type="region of interest" description="Disordered" evidence="1">
    <location>
        <begin position="1"/>
        <end position="55"/>
    </location>
</feature>
<evidence type="ECO:0000313" key="2">
    <source>
        <dbReference type="EMBL" id="CAA9328937.1"/>
    </source>
</evidence>
<gene>
    <name evidence="2" type="ORF">AVDCRST_MAG40-1823</name>
</gene>
<reference evidence="2" key="1">
    <citation type="submission" date="2020-02" db="EMBL/GenBank/DDBJ databases">
        <authorList>
            <person name="Meier V. D."/>
        </authorList>
    </citation>
    <scope>NUCLEOTIDE SEQUENCE</scope>
    <source>
        <strain evidence="2">AVDCRST_MAG40</strain>
    </source>
</reference>
<dbReference type="EMBL" id="CADCTX010000568">
    <property type="protein sequence ID" value="CAA9328937.1"/>
    <property type="molecule type" value="Genomic_DNA"/>
</dbReference>